<dbReference type="PRINTS" id="PR00111">
    <property type="entry name" value="ABHYDROLASE"/>
</dbReference>
<evidence type="ECO:0000313" key="4">
    <source>
        <dbReference type="Proteomes" id="UP001370348"/>
    </source>
</evidence>
<dbReference type="InterPro" id="IPR000639">
    <property type="entry name" value="Epox_hydrolase-like"/>
</dbReference>
<evidence type="ECO:0000313" key="3">
    <source>
        <dbReference type="EMBL" id="WXB15580.1"/>
    </source>
</evidence>
<dbReference type="SUPFAM" id="SSF53474">
    <property type="entry name" value="alpha/beta-Hydrolases"/>
    <property type="match status" value="1"/>
</dbReference>
<feature type="domain" description="AB hydrolase-1" evidence="2">
    <location>
        <begin position="47"/>
        <end position="167"/>
    </location>
</feature>
<gene>
    <name evidence="3" type="ORF">LZC94_48160</name>
</gene>
<dbReference type="InterPro" id="IPR000073">
    <property type="entry name" value="AB_hydrolase_1"/>
</dbReference>
<dbReference type="GO" id="GO:0016787">
    <property type="term" value="F:hydrolase activity"/>
    <property type="evidence" value="ECO:0007669"/>
    <property type="project" value="UniProtKB-KW"/>
</dbReference>
<sequence length="304" mass="34076">MTTSIPPRDIGNIVHSNDNVSNHDFKHTYTKVDGITLHHVHCGEGSPVLLLPGWPQTWYVWRHVMRALAKVGYRAIAVDLRGLGQSSRPTTGYDTGRVAADLHHLMRKLGHEHYPVIGHDVGMWIGYALASDHPEVVERLAILEAFIPGLARSPEIFLPQSQNVFMWHFMFNQLADLPELLIQGRERAYLSWMFDQWAYKRDRVAVETYIESYSSPGALRGGFAHYRAIPETSAQNERRAKTKLRMPVLALGAEHATADMPLTIMEPVANDLRGAILPGCGHFVPEEDPDALLAHVLPFLRGAS</sequence>
<organism evidence="3 4">
    <name type="scientific">Pendulispora albinea</name>
    <dbReference type="NCBI Taxonomy" id="2741071"/>
    <lineage>
        <taxon>Bacteria</taxon>
        <taxon>Pseudomonadati</taxon>
        <taxon>Myxococcota</taxon>
        <taxon>Myxococcia</taxon>
        <taxon>Myxococcales</taxon>
        <taxon>Sorangiineae</taxon>
        <taxon>Pendulisporaceae</taxon>
        <taxon>Pendulispora</taxon>
    </lineage>
</organism>
<dbReference type="PRINTS" id="PR00412">
    <property type="entry name" value="EPOXHYDRLASE"/>
</dbReference>
<dbReference type="Pfam" id="PF00561">
    <property type="entry name" value="Abhydrolase_1"/>
    <property type="match status" value="1"/>
</dbReference>
<evidence type="ECO:0000256" key="1">
    <source>
        <dbReference type="ARBA" id="ARBA00022801"/>
    </source>
</evidence>
<dbReference type="RefSeq" id="WP_394825213.1">
    <property type="nucleotide sequence ID" value="NZ_CP089984.1"/>
</dbReference>
<dbReference type="PANTHER" id="PTHR43329">
    <property type="entry name" value="EPOXIDE HYDROLASE"/>
    <property type="match status" value="1"/>
</dbReference>
<reference evidence="3 4" key="1">
    <citation type="submission" date="2021-12" db="EMBL/GenBank/DDBJ databases">
        <title>Discovery of the Pendulisporaceae a myxobacterial family with distinct sporulation behavior and unique specialized metabolism.</title>
        <authorList>
            <person name="Garcia R."/>
            <person name="Popoff A."/>
            <person name="Bader C.D."/>
            <person name="Loehr J."/>
            <person name="Walesch S."/>
            <person name="Walt C."/>
            <person name="Boldt J."/>
            <person name="Bunk B."/>
            <person name="Haeckl F.J.F.P.J."/>
            <person name="Gunesch A.P."/>
            <person name="Birkelbach J."/>
            <person name="Nuebel U."/>
            <person name="Pietschmann T."/>
            <person name="Bach T."/>
            <person name="Mueller R."/>
        </authorList>
    </citation>
    <scope>NUCLEOTIDE SEQUENCE [LARGE SCALE GENOMIC DNA]</scope>
    <source>
        <strain evidence="3 4">MSr11954</strain>
    </source>
</reference>
<keyword evidence="1 3" id="KW-0378">Hydrolase</keyword>
<keyword evidence="4" id="KW-1185">Reference proteome</keyword>
<accession>A0ABZ2LZ23</accession>
<protein>
    <submittedName>
        <fullName evidence="3">Alpha/beta hydrolase</fullName>
    </submittedName>
</protein>
<evidence type="ECO:0000259" key="2">
    <source>
        <dbReference type="Pfam" id="PF00561"/>
    </source>
</evidence>
<name>A0ABZ2LZ23_9BACT</name>
<dbReference type="Gene3D" id="3.40.50.1820">
    <property type="entry name" value="alpha/beta hydrolase"/>
    <property type="match status" value="1"/>
</dbReference>
<proteinExistence type="predicted"/>
<dbReference type="InterPro" id="IPR029058">
    <property type="entry name" value="AB_hydrolase_fold"/>
</dbReference>
<dbReference type="Proteomes" id="UP001370348">
    <property type="component" value="Chromosome"/>
</dbReference>
<dbReference type="EMBL" id="CP089984">
    <property type="protein sequence ID" value="WXB15580.1"/>
    <property type="molecule type" value="Genomic_DNA"/>
</dbReference>